<dbReference type="PROSITE" id="PS00211">
    <property type="entry name" value="ABC_TRANSPORTER_1"/>
    <property type="match status" value="1"/>
</dbReference>
<keyword evidence="6" id="KW-0067">ATP-binding</keyword>
<evidence type="ECO:0000256" key="2">
    <source>
        <dbReference type="ARBA" id="ARBA00022448"/>
    </source>
</evidence>
<dbReference type="CDD" id="cd07346">
    <property type="entry name" value="ABC_6TM_exporters"/>
    <property type="match status" value="1"/>
</dbReference>
<evidence type="ECO:0000256" key="7">
    <source>
        <dbReference type="ARBA" id="ARBA00022989"/>
    </source>
</evidence>
<feature type="domain" description="ABC transmembrane type-1" evidence="11">
    <location>
        <begin position="19"/>
        <end position="286"/>
    </location>
</feature>
<protein>
    <submittedName>
        <fullName evidence="12">ABC-type multidrug transport system, ATPase and permease component</fullName>
    </submittedName>
</protein>
<organism evidence="12 13">
    <name type="scientific">Jonquetella anthropi DSM 22815</name>
    <dbReference type="NCBI Taxonomy" id="885272"/>
    <lineage>
        <taxon>Bacteria</taxon>
        <taxon>Thermotogati</taxon>
        <taxon>Synergistota</taxon>
        <taxon>Synergistia</taxon>
        <taxon>Synergistales</taxon>
        <taxon>Dethiosulfovibrionaceae</taxon>
        <taxon>Jonquetella</taxon>
    </lineage>
</organism>
<dbReference type="OrthoDB" id="9762778at2"/>
<dbReference type="InterPro" id="IPR036640">
    <property type="entry name" value="ABC1_TM_sf"/>
</dbReference>
<dbReference type="AlphaFoldDB" id="H0UMF5"/>
<dbReference type="Pfam" id="PF00664">
    <property type="entry name" value="ABC_membrane"/>
    <property type="match status" value="1"/>
</dbReference>
<dbReference type="InterPro" id="IPR003593">
    <property type="entry name" value="AAA+_ATPase"/>
</dbReference>
<gene>
    <name evidence="12" type="ORF">JonanDRAFT_0202</name>
</gene>
<keyword evidence="5" id="KW-0547">Nucleotide-binding</keyword>
<dbReference type="FunFam" id="3.40.50.300:FF:000221">
    <property type="entry name" value="Multidrug ABC transporter ATP-binding protein"/>
    <property type="match status" value="1"/>
</dbReference>
<dbReference type="Gene3D" id="3.40.50.300">
    <property type="entry name" value="P-loop containing nucleotide triphosphate hydrolases"/>
    <property type="match status" value="1"/>
</dbReference>
<dbReference type="InterPro" id="IPR039421">
    <property type="entry name" value="Type_1_exporter"/>
</dbReference>
<dbReference type="PANTHER" id="PTHR24221">
    <property type="entry name" value="ATP-BINDING CASSETTE SUB-FAMILY B"/>
    <property type="match status" value="1"/>
</dbReference>
<evidence type="ECO:0000256" key="8">
    <source>
        <dbReference type="ARBA" id="ARBA00023136"/>
    </source>
</evidence>
<dbReference type="GO" id="GO:0016887">
    <property type="term" value="F:ATP hydrolysis activity"/>
    <property type="evidence" value="ECO:0007669"/>
    <property type="project" value="InterPro"/>
</dbReference>
<evidence type="ECO:0000256" key="6">
    <source>
        <dbReference type="ARBA" id="ARBA00022840"/>
    </source>
</evidence>
<keyword evidence="7 9" id="KW-1133">Transmembrane helix</keyword>
<proteinExistence type="predicted"/>
<feature type="domain" description="ABC transporter" evidence="10">
    <location>
        <begin position="327"/>
        <end position="561"/>
    </location>
</feature>
<dbReference type="GO" id="GO:0034040">
    <property type="term" value="F:ATPase-coupled lipid transmembrane transporter activity"/>
    <property type="evidence" value="ECO:0007669"/>
    <property type="project" value="TreeGrafter"/>
</dbReference>
<dbReference type="STRING" id="885272.JonanDRAFT_0202"/>
<keyword evidence="13" id="KW-1185">Reference proteome</keyword>
<evidence type="ECO:0000259" key="11">
    <source>
        <dbReference type="PROSITE" id="PS50929"/>
    </source>
</evidence>
<keyword evidence="8 9" id="KW-0472">Membrane</keyword>
<evidence type="ECO:0000256" key="3">
    <source>
        <dbReference type="ARBA" id="ARBA00022475"/>
    </source>
</evidence>
<dbReference type="PANTHER" id="PTHR24221:SF397">
    <property type="entry name" value="ABC TRANSPORTER, ATP-BINDING TRANSMEMBRANE PROTEIN"/>
    <property type="match status" value="1"/>
</dbReference>
<dbReference type="Pfam" id="PF00005">
    <property type="entry name" value="ABC_tran"/>
    <property type="match status" value="1"/>
</dbReference>
<dbReference type="Proteomes" id="UP000003806">
    <property type="component" value="Chromosome"/>
</dbReference>
<feature type="transmembrane region" description="Helical" evidence="9">
    <location>
        <begin position="21"/>
        <end position="43"/>
    </location>
</feature>
<accession>H0UMF5</accession>
<reference evidence="12 13" key="1">
    <citation type="submission" date="2011-11" db="EMBL/GenBank/DDBJ databases">
        <title>The Noncontiguous Finished genome of Jonquetella anthropi DSM 22815.</title>
        <authorList>
            <consortium name="US DOE Joint Genome Institute (JGI-PGF)"/>
            <person name="Lucas S."/>
            <person name="Copeland A."/>
            <person name="Lapidus A."/>
            <person name="Glavina del Rio T."/>
            <person name="Dalin E."/>
            <person name="Tice H."/>
            <person name="Bruce D."/>
            <person name="Goodwin L."/>
            <person name="Pitluck S."/>
            <person name="Peters L."/>
            <person name="Mikhailova N."/>
            <person name="Held B."/>
            <person name="Kyrpides N."/>
            <person name="Mavromatis K."/>
            <person name="Ivanova N."/>
            <person name="Markowitz V."/>
            <person name="Cheng J.-F."/>
            <person name="Hugenholtz P."/>
            <person name="Woyke T."/>
            <person name="Wu D."/>
            <person name="Gronow S."/>
            <person name="Wellnitz S."/>
            <person name="Brambilla E."/>
            <person name="Klenk H.-P."/>
            <person name="Eisen J.A."/>
        </authorList>
    </citation>
    <scope>NUCLEOTIDE SEQUENCE [LARGE SCALE GENOMIC DNA]</scope>
    <source>
        <strain evidence="12 13">DSM 22815</strain>
    </source>
</reference>
<dbReference type="GO" id="GO:0140359">
    <property type="term" value="F:ABC-type transporter activity"/>
    <property type="evidence" value="ECO:0007669"/>
    <property type="project" value="InterPro"/>
</dbReference>
<evidence type="ECO:0000256" key="4">
    <source>
        <dbReference type="ARBA" id="ARBA00022692"/>
    </source>
</evidence>
<feature type="transmembrane region" description="Helical" evidence="9">
    <location>
        <begin position="235"/>
        <end position="256"/>
    </location>
</feature>
<dbReference type="InterPro" id="IPR003439">
    <property type="entry name" value="ABC_transporter-like_ATP-bd"/>
</dbReference>
<evidence type="ECO:0000259" key="10">
    <source>
        <dbReference type="PROSITE" id="PS50893"/>
    </source>
</evidence>
<dbReference type="InterPro" id="IPR027417">
    <property type="entry name" value="P-loop_NTPase"/>
</dbReference>
<evidence type="ECO:0000256" key="1">
    <source>
        <dbReference type="ARBA" id="ARBA00004651"/>
    </source>
</evidence>
<evidence type="ECO:0000256" key="5">
    <source>
        <dbReference type="ARBA" id="ARBA00022741"/>
    </source>
</evidence>
<dbReference type="EMBL" id="CM001376">
    <property type="protein sequence ID" value="EHM12628.1"/>
    <property type="molecule type" value="Genomic_DNA"/>
</dbReference>
<keyword evidence="4 9" id="KW-0812">Transmembrane</keyword>
<dbReference type="InterPro" id="IPR017871">
    <property type="entry name" value="ABC_transporter-like_CS"/>
</dbReference>
<dbReference type="SUPFAM" id="SSF90123">
    <property type="entry name" value="ABC transporter transmembrane region"/>
    <property type="match status" value="1"/>
</dbReference>
<dbReference type="InterPro" id="IPR011527">
    <property type="entry name" value="ABC1_TM_dom"/>
</dbReference>
<feature type="transmembrane region" description="Helical" evidence="9">
    <location>
        <begin position="141"/>
        <end position="168"/>
    </location>
</feature>
<evidence type="ECO:0000313" key="13">
    <source>
        <dbReference type="Proteomes" id="UP000003806"/>
    </source>
</evidence>
<sequence>MGEKELRSKAVGDQRLSNVLLTLKITADLIPQLVVVYLITGLIENSALVKVGDVLRVILTSYCFKTVFFYLSTRIAHQNAYEKLTELRIAAVDHLKKLNLGFFKEHTVGELTNIIQHDVEQVEIYLAHGLPEIMSATLLPAFIFIAMLFVNYRLAFGMIIGVPLMYLVKVSSQEVMKKNFSVYFEHESRMREELMEYVKNIAVIKAFAKEEAISARTLKTADEYIYWVKKSMKTVTIPMGLVDIFMEIGVVVVMIWGSVMLRLGEISTARFILAIILSGAFTASISKTATLHHFSIVFNEALKGIGKVLSAKVSEKKKASGLEFGDIEFKNVNFTYGSKDFELRDINLRFRKNSVNAFVGASGCGKTTVSNLLMGFWDVDSGSIKIGGKDISQYSQESISELIGSVQQDVVLFDLTLFENIAIGKEGATKEEVVEAAKKAKCHEFIANLPNGYDTKIGEMGVKLSGGQKQRISIARMILKNAPILILDEAMAAVDSQNEKLISEAIAELSKGKTVITIAHHLNTIRASDQIIVMDKGKVVASGTHDGLLSTCRTYRKMDEAQNKVDRWNLRDTEGQKCFGKY</sequence>
<dbReference type="PROSITE" id="PS50893">
    <property type="entry name" value="ABC_TRANSPORTER_2"/>
    <property type="match status" value="1"/>
</dbReference>
<feature type="transmembrane region" description="Helical" evidence="9">
    <location>
        <begin position="268"/>
        <end position="286"/>
    </location>
</feature>
<name>H0UMF5_9BACT</name>
<dbReference type="HOGENOM" id="CLU_000604_84_3_0"/>
<evidence type="ECO:0000256" key="9">
    <source>
        <dbReference type="SAM" id="Phobius"/>
    </source>
</evidence>
<dbReference type="PROSITE" id="PS50929">
    <property type="entry name" value="ABC_TM1F"/>
    <property type="match status" value="1"/>
</dbReference>
<comment type="subcellular location">
    <subcellularLocation>
        <location evidence="1">Cell membrane</location>
        <topology evidence="1">Multi-pass membrane protein</topology>
    </subcellularLocation>
</comment>
<evidence type="ECO:0000313" key="12">
    <source>
        <dbReference type="EMBL" id="EHM12628.1"/>
    </source>
</evidence>
<dbReference type="SMART" id="SM00382">
    <property type="entry name" value="AAA"/>
    <property type="match status" value="1"/>
</dbReference>
<dbReference type="GO" id="GO:0005886">
    <property type="term" value="C:plasma membrane"/>
    <property type="evidence" value="ECO:0007669"/>
    <property type="project" value="UniProtKB-SubCell"/>
</dbReference>
<dbReference type="SUPFAM" id="SSF52540">
    <property type="entry name" value="P-loop containing nucleoside triphosphate hydrolases"/>
    <property type="match status" value="1"/>
</dbReference>
<dbReference type="GO" id="GO:0005524">
    <property type="term" value="F:ATP binding"/>
    <property type="evidence" value="ECO:0007669"/>
    <property type="project" value="UniProtKB-KW"/>
</dbReference>
<keyword evidence="3" id="KW-1003">Cell membrane</keyword>
<dbReference type="eggNOG" id="COG1132">
    <property type="taxonomic scope" value="Bacteria"/>
</dbReference>
<keyword evidence="2" id="KW-0813">Transport</keyword>
<dbReference type="RefSeq" id="WP_008522107.1">
    <property type="nucleotide sequence ID" value="NZ_CM001376.1"/>
</dbReference>
<dbReference type="Gene3D" id="1.20.1560.10">
    <property type="entry name" value="ABC transporter type 1, transmembrane domain"/>
    <property type="match status" value="1"/>
</dbReference>